<dbReference type="Pfam" id="PF10946">
    <property type="entry name" value="DUF2625"/>
    <property type="match status" value="1"/>
</dbReference>
<dbReference type="InterPro" id="IPR021239">
    <property type="entry name" value="DUF2625"/>
</dbReference>
<dbReference type="Proteomes" id="UP001165367">
    <property type="component" value="Unassembled WGS sequence"/>
</dbReference>
<keyword evidence="2" id="KW-1185">Reference proteome</keyword>
<reference evidence="1" key="1">
    <citation type="submission" date="2022-01" db="EMBL/GenBank/DDBJ databases">
        <authorList>
            <person name="Jo J.-H."/>
            <person name="Im W.-T."/>
        </authorList>
    </citation>
    <scope>NUCLEOTIDE SEQUENCE</scope>
    <source>
        <strain evidence="1">NA20</strain>
    </source>
</reference>
<accession>A0ABS9KKR3</accession>
<evidence type="ECO:0000313" key="1">
    <source>
        <dbReference type="EMBL" id="MCG2612905.1"/>
    </source>
</evidence>
<comment type="caution">
    <text evidence="1">The sequence shown here is derived from an EMBL/GenBank/DDBJ whole genome shotgun (WGS) entry which is preliminary data.</text>
</comment>
<evidence type="ECO:0000313" key="2">
    <source>
        <dbReference type="Proteomes" id="UP001165367"/>
    </source>
</evidence>
<dbReference type="RefSeq" id="WP_237868131.1">
    <property type="nucleotide sequence ID" value="NZ_JAKLTR010000001.1"/>
</dbReference>
<organism evidence="1 2">
    <name type="scientific">Terrimonas ginsenosidimutans</name>
    <dbReference type="NCBI Taxonomy" id="2908004"/>
    <lineage>
        <taxon>Bacteria</taxon>
        <taxon>Pseudomonadati</taxon>
        <taxon>Bacteroidota</taxon>
        <taxon>Chitinophagia</taxon>
        <taxon>Chitinophagales</taxon>
        <taxon>Chitinophagaceae</taxon>
        <taxon>Terrimonas</taxon>
    </lineage>
</organism>
<dbReference type="EMBL" id="JAKLTR010000001">
    <property type="protein sequence ID" value="MCG2612905.1"/>
    <property type="molecule type" value="Genomic_DNA"/>
</dbReference>
<name>A0ABS9KKR3_9BACT</name>
<proteinExistence type="predicted"/>
<gene>
    <name evidence="1" type="ORF">LZZ85_01390</name>
</gene>
<protein>
    <submittedName>
        <fullName evidence="1">DUF2625 domain-containing protein</fullName>
    </submittedName>
</protein>
<sequence>MYRSIIVFLLLIFNQEISAQIKKRPLEELIIAQAPGWTVVKQMIDSATNKVEVLPADSVRARTALYDLQMNSQTPLGAVTLNTGGILVDHGWIRILGSGSAKFERGIMEWHRKLYPAQNPGYIIVADDAIGGFYLENGGGLGDDIGKIYYFSPDNLEFEPMSLGYSAFLSFCFNGDLENYYKGYRWKTWKKDVSALAGDKIFNFSPMLWSKEGKEIEKNARKAIPAEEQYFLNLDLRKQLGLEKIDTIGHE</sequence>